<dbReference type="Gramene" id="OE9A055835T1">
    <property type="protein sequence ID" value="OE9A055835C1"/>
    <property type="gene ID" value="OE9A055835"/>
</dbReference>
<name>A0A8S0T3C3_OLEEU</name>
<dbReference type="OrthoDB" id="1908944at2759"/>
<comment type="caution">
    <text evidence="1">The sequence shown here is derived from an EMBL/GenBank/DDBJ whole genome shotgun (WGS) entry which is preliminary data.</text>
</comment>
<dbReference type="AlphaFoldDB" id="A0A8S0T3C3"/>
<keyword evidence="2" id="KW-1185">Reference proteome</keyword>
<evidence type="ECO:0000313" key="1">
    <source>
        <dbReference type="EMBL" id="CAA2998236.1"/>
    </source>
</evidence>
<protein>
    <submittedName>
        <fullName evidence="1">Uncharacterized protein</fullName>
    </submittedName>
</protein>
<accession>A0A8S0T3C3</accession>
<reference evidence="1 2" key="1">
    <citation type="submission" date="2019-12" db="EMBL/GenBank/DDBJ databases">
        <authorList>
            <person name="Alioto T."/>
            <person name="Alioto T."/>
            <person name="Gomez Garrido J."/>
        </authorList>
    </citation>
    <scope>NUCLEOTIDE SEQUENCE [LARGE SCALE GENOMIC DNA]</scope>
</reference>
<dbReference type="Proteomes" id="UP000594638">
    <property type="component" value="Unassembled WGS sequence"/>
</dbReference>
<dbReference type="PANTHER" id="PTHR46872">
    <property type="entry name" value="DNA BINDING PROTEIN"/>
    <property type="match status" value="1"/>
</dbReference>
<sequence>MAHKEFEIDKESEMSTPLSWVANSSTDKDSAFEDKFCWSHFQEYFDFSVPRRLPVQFEDPYSFLLNCSPRKKVPIGPDHQTEVPQWDPNADRKDTLCPKYVENENEEKLMGTCIIPMPGLNVCTLPSKL</sequence>
<dbReference type="EMBL" id="CACTIH010005585">
    <property type="protein sequence ID" value="CAA2998236.1"/>
    <property type="molecule type" value="Genomic_DNA"/>
</dbReference>
<gene>
    <name evidence="1" type="ORF">OLEA9_A055835</name>
</gene>
<evidence type="ECO:0000313" key="2">
    <source>
        <dbReference type="Proteomes" id="UP000594638"/>
    </source>
</evidence>
<proteinExistence type="predicted"/>
<dbReference type="PANTHER" id="PTHR46872:SF5">
    <property type="entry name" value="MYB-LIKE DOMAIN-CONTAINING PROTEIN"/>
    <property type="match status" value="1"/>
</dbReference>
<organism evidence="1 2">
    <name type="scientific">Olea europaea subsp. europaea</name>
    <dbReference type="NCBI Taxonomy" id="158383"/>
    <lineage>
        <taxon>Eukaryota</taxon>
        <taxon>Viridiplantae</taxon>
        <taxon>Streptophyta</taxon>
        <taxon>Embryophyta</taxon>
        <taxon>Tracheophyta</taxon>
        <taxon>Spermatophyta</taxon>
        <taxon>Magnoliopsida</taxon>
        <taxon>eudicotyledons</taxon>
        <taxon>Gunneridae</taxon>
        <taxon>Pentapetalae</taxon>
        <taxon>asterids</taxon>
        <taxon>lamiids</taxon>
        <taxon>Lamiales</taxon>
        <taxon>Oleaceae</taxon>
        <taxon>Oleeae</taxon>
        <taxon>Olea</taxon>
    </lineage>
</organism>